<accession>A0A1G7HHE8</accession>
<dbReference type="EMBL" id="FNBA01000004">
    <property type="protein sequence ID" value="SDE99818.1"/>
    <property type="molecule type" value="Genomic_DNA"/>
</dbReference>
<dbReference type="InterPro" id="IPR045926">
    <property type="entry name" value="DUF6345"/>
</dbReference>
<dbReference type="STRING" id="227084.SAMN05421855_10493"/>
<evidence type="ECO:0000313" key="2">
    <source>
        <dbReference type="EMBL" id="SDE99818.1"/>
    </source>
</evidence>
<protein>
    <submittedName>
        <fullName evidence="2">Uncharacterized protein</fullName>
    </submittedName>
</protein>
<feature type="signal peptide" evidence="1">
    <location>
        <begin position="1"/>
        <end position="27"/>
    </location>
</feature>
<dbReference type="Proteomes" id="UP000199321">
    <property type="component" value="Unassembled WGS sequence"/>
</dbReference>
<evidence type="ECO:0000313" key="3">
    <source>
        <dbReference type="Proteomes" id="UP000199321"/>
    </source>
</evidence>
<reference evidence="2 3" key="1">
    <citation type="submission" date="2016-10" db="EMBL/GenBank/DDBJ databases">
        <authorList>
            <person name="de Groot N.N."/>
        </authorList>
    </citation>
    <scope>NUCLEOTIDE SEQUENCE [LARGE SCALE GENOMIC DNA]</scope>
    <source>
        <strain evidence="2 3">DSM 16195</strain>
    </source>
</reference>
<name>A0A1G7HHE8_9FLAO</name>
<dbReference type="AlphaFoldDB" id="A0A1G7HHE8"/>
<keyword evidence="3" id="KW-1185">Reference proteome</keyword>
<keyword evidence="1" id="KW-0732">Signal</keyword>
<evidence type="ECO:0000256" key="1">
    <source>
        <dbReference type="SAM" id="SignalP"/>
    </source>
</evidence>
<dbReference type="Pfam" id="PF19872">
    <property type="entry name" value="DUF6345"/>
    <property type="match status" value="1"/>
</dbReference>
<feature type="chain" id="PRO_5011432229" evidence="1">
    <location>
        <begin position="28"/>
        <end position="258"/>
    </location>
</feature>
<dbReference type="OrthoDB" id="639547at2"/>
<gene>
    <name evidence="2" type="ORF">SAMN05421855_10493</name>
</gene>
<dbReference type="RefSeq" id="WP_093144753.1">
    <property type="nucleotide sequence ID" value="NZ_BMWO01000004.1"/>
</dbReference>
<organism evidence="2 3">
    <name type="scientific">Ulvibacter litoralis</name>
    <dbReference type="NCBI Taxonomy" id="227084"/>
    <lineage>
        <taxon>Bacteria</taxon>
        <taxon>Pseudomonadati</taxon>
        <taxon>Bacteroidota</taxon>
        <taxon>Flavobacteriia</taxon>
        <taxon>Flavobacteriales</taxon>
        <taxon>Flavobacteriaceae</taxon>
        <taxon>Ulvibacter</taxon>
    </lineage>
</organism>
<proteinExistence type="predicted"/>
<sequence>MINNLTKNSKWVLSLAFICIFSFTSFTGNREIGGYVDQAESRFVRNVWNFIKNFKTYQNVGAHSYKYTQYFWAEPFQFTGNSHDDYVDSVDLAYVAGHGNYHYIQTNQSQGLGVNLKNVPAYGDTGDDLEWLVIESCYTVSSRPEKSNWWSDYSGMFGGLHQLVGFHTLSWSDNGIPNNFAGKLKSNGAIWQSWFDAVNEERYWIFNPNIWDPQYGSDIPFPGLASVIVANGCTNDRLGSYANDPSPGTGGMYTYWQY</sequence>